<name>A0A1X3H381_9BRAD</name>
<protein>
    <submittedName>
        <fullName evidence="1">Uncharacterized protein</fullName>
    </submittedName>
</protein>
<sequence length="92" mass="10130">MRPLPSSLDEDWSIIAQGTPAANGVMFARYQGKYGCRLRAAADAAVLTAPLFLGFFINTTKAIPMSLTTWNMTLTARTDKTAVLGMRDYLRQ</sequence>
<dbReference type="AlphaFoldDB" id="A0A1X3H381"/>
<gene>
    <name evidence="1" type="ORF">BSZ18_23465</name>
</gene>
<evidence type="ECO:0000313" key="2">
    <source>
        <dbReference type="Proteomes" id="UP000193553"/>
    </source>
</evidence>
<dbReference type="EMBL" id="NAFI01000180">
    <property type="protein sequence ID" value="OSJ06113.1"/>
    <property type="molecule type" value="Genomic_DNA"/>
</dbReference>
<organism evidence="1 2">
    <name type="scientific">Bradyrhizobium canariense</name>
    <dbReference type="NCBI Taxonomy" id="255045"/>
    <lineage>
        <taxon>Bacteria</taxon>
        <taxon>Pseudomonadati</taxon>
        <taxon>Pseudomonadota</taxon>
        <taxon>Alphaproteobacteria</taxon>
        <taxon>Hyphomicrobiales</taxon>
        <taxon>Nitrobacteraceae</taxon>
        <taxon>Bradyrhizobium</taxon>
    </lineage>
</organism>
<evidence type="ECO:0000313" key="1">
    <source>
        <dbReference type="EMBL" id="OSJ06113.1"/>
    </source>
</evidence>
<accession>A0A1X3H381</accession>
<proteinExistence type="predicted"/>
<comment type="caution">
    <text evidence="1">The sequence shown here is derived from an EMBL/GenBank/DDBJ whole genome shotgun (WGS) entry which is preliminary data.</text>
</comment>
<reference evidence="1 2" key="1">
    <citation type="submission" date="2017-03" db="EMBL/GenBank/DDBJ databases">
        <title>Whole genome sequences of fourteen strains of Bradyrhizobium canariense and one strain of Bradyrhizobium japonicum isolated from Lupinus (Papilionoideae: Genisteae) species in Algeria.</title>
        <authorList>
            <person name="Crovadore J."/>
            <person name="Chekireb D."/>
            <person name="Brachmann A."/>
            <person name="Chablais R."/>
            <person name="Cochard B."/>
            <person name="Lefort F."/>
        </authorList>
    </citation>
    <scope>NUCLEOTIDE SEQUENCE [LARGE SCALE GENOMIC DNA]</scope>
    <source>
        <strain evidence="1 2">UBMA195</strain>
    </source>
</reference>
<dbReference type="Proteomes" id="UP000193553">
    <property type="component" value="Unassembled WGS sequence"/>
</dbReference>